<dbReference type="STRING" id="188477.A0A3S1AWU0"/>
<evidence type="ECO:0000259" key="8">
    <source>
        <dbReference type="PROSITE" id="PS50026"/>
    </source>
</evidence>
<dbReference type="SUPFAM" id="SSF57196">
    <property type="entry name" value="EGF/Laminin"/>
    <property type="match status" value="1"/>
</dbReference>
<dbReference type="InterPro" id="IPR018097">
    <property type="entry name" value="EGF_Ca-bd_CS"/>
</dbReference>
<dbReference type="PROSITE" id="PS01186">
    <property type="entry name" value="EGF_2"/>
    <property type="match status" value="1"/>
</dbReference>
<keyword evidence="2" id="KW-0732">Signal</keyword>
<evidence type="ECO:0000313" key="9">
    <source>
        <dbReference type="EMBL" id="RUS74268.1"/>
    </source>
</evidence>
<dbReference type="Pfam" id="PF00008">
    <property type="entry name" value="EGF"/>
    <property type="match status" value="1"/>
</dbReference>
<feature type="compositionally biased region" description="Polar residues" evidence="7">
    <location>
        <begin position="167"/>
        <end position="182"/>
    </location>
</feature>
<dbReference type="AlphaFoldDB" id="A0A3S1AWU0"/>
<dbReference type="OrthoDB" id="6084983at2759"/>
<dbReference type="Gene3D" id="2.10.25.10">
    <property type="entry name" value="Laminin"/>
    <property type="match status" value="1"/>
</dbReference>
<accession>A0A3S1AWU0</accession>
<dbReference type="PANTHER" id="PTHR12916">
    <property type="entry name" value="CYTOCHROME C OXIDASE POLYPEPTIDE VIC-2"/>
    <property type="match status" value="1"/>
</dbReference>
<sequence length="208" mass="22139">MNFITLVLDVNECASSPCEHGGTCTDQVGGFSCLCPAGFSGQSCQQGQWSGERGSAEVRVWAYLGSESVQVVDEVHVPEVTSEWSEGNGSMLTVNCSFPRTPVGQLQTLLSLIVTKKRVTDRDGEEAEEVATIELEHQSQVNVLPSSSGSSSPTATTTTTTTTTTSKLSNGESVPTNTSGHINSPDSLLSLAWLSPNRFNFDFELIAT</sequence>
<gene>
    <name evidence="9" type="ORF">EGW08_017970</name>
</gene>
<dbReference type="GO" id="GO:0005509">
    <property type="term" value="F:calcium ion binding"/>
    <property type="evidence" value="ECO:0007669"/>
    <property type="project" value="InterPro"/>
</dbReference>
<keyword evidence="1 6" id="KW-0245">EGF-like domain</keyword>
<dbReference type="SMART" id="SM00179">
    <property type="entry name" value="EGF_CA"/>
    <property type="match status" value="1"/>
</dbReference>
<evidence type="ECO:0000256" key="5">
    <source>
        <dbReference type="ARBA" id="ARBA00023180"/>
    </source>
</evidence>
<dbReference type="SMART" id="SM00181">
    <property type="entry name" value="EGF"/>
    <property type="match status" value="1"/>
</dbReference>
<evidence type="ECO:0000256" key="4">
    <source>
        <dbReference type="ARBA" id="ARBA00023157"/>
    </source>
</evidence>
<protein>
    <recommendedName>
        <fullName evidence="8">EGF-like domain-containing protein</fullName>
    </recommendedName>
</protein>
<dbReference type="CDD" id="cd00054">
    <property type="entry name" value="EGF_CA"/>
    <property type="match status" value="1"/>
</dbReference>
<feature type="disulfide bond" evidence="6">
    <location>
        <begin position="35"/>
        <end position="44"/>
    </location>
</feature>
<proteinExistence type="predicted"/>
<keyword evidence="3" id="KW-0677">Repeat</keyword>
<organism evidence="9 10">
    <name type="scientific">Elysia chlorotica</name>
    <name type="common">Eastern emerald elysia</name>
    <name type="synonym">Sea slug</name>
    <dbReference type="NCBI Taxonomy" id="188477"/>
    <lineage>
        <taxon>Eukaryota</taxon>
        <taxon>Metazoa</taxon>
        <taxon>Spiralia</taxon>
        <taxon>Lophotrochozoa</taxon>
        <taxon>Mollusca</taxon>
        <taxon>Gastropoda</taxon>
        <taxon>Heterobranchia</taxon>
        <taxon>Euthyneura</taxon>
        <taxon>Panpulmonata</taxon>
        <taxon>Sacoglossa</taxon>
        <taxon>Placobranchoidea</taxon>
        <taxon>Plakobranchidae</taxon>
        <taxon>Elysia</taxon>
    </lineage>
</organism>
<evidence type="ECO:0000256" key="2">
    <source>
        <dbReference type="ARBA" id="ARBA00022729"/>
    </source>
</evidence>
<evidence type="ECO:0000256" key="3">
    <source>
        <dbReference type="ARBA" id="ARBA00022737"/>
    </source>
</evidence>
<dbReference type="PRINTS" id="PR00010">
    <property type="entry name" value="EGFBLOOD"/>
</dbReference>
<dbReference type="PROSITE" id="PS00010">
    <property type="entry name" value="ASX_HYDROXYL"/>
    <property type="match status" value="1"/>
</dbReference>
<feature type="compositionally biased region" description="Low complexity" evidence="7">
    <location>
        <begin position="146"/>
        <end position="166"/>
    </location>
</feature>
<dbReference type="PROSITE" id="PS00022">
    <property type="entry name" value="EGF_1"/>
    <property type="match status" value="1"/>
</dbReference>
<keyword evidence="10" id="KW-1185">Reference proteome</keyword>
<dbReference type="Proteomes" id="UP000271974">
    <property type="component" value="Unassembled WGS sequence"/>
</dbReference>
<dbReference type="InterPro" id="IPR001881">
    <property type="entry name" value="EGF-like_Ca-bd_dom"/>
</dbReference>
<dbReference type="EMBL" id="RQTK01000849">
    <property type="protein sequence ID" value="RUS74268.1"/>
    <property type="molecule type" value="Genomic_DNA"/>
</dbReference>
<comment type="caution">
    <text evidence="9">The sequence shown here is derived from an EMBL/GenBank/DDBJ whole genome shotgun (WGS) entry which is preliminary data.</text>
</comment>
<dbReference type="FunFam" id="2.10.25.10:FF:000122">
    <property type="entry name" value="Protein crumbs homolog 2"/>
    <property type="match status" value="1"/>
</dbReference>
<evidence type="ECO:0000256" key="1">
    <source>
        <dbReference type="ARBA" id="ARBA00022536"/>
    </source>
</evidence>
<dbReference type="PROSITE" id="PS01187">
    <property type="entry name" value="EGF_CA"/>
    <property type="match status" value="1"/>
</dbReference>
<comment type="caution">
    <text evidence="6">Lacks conserved residue(s) required for the propagation of feature annotation.</text>
</comment>
<keyword evidence="4 6" id="KW-1015">Disulfide bond</keyword>
<feature type="domain" description="EGF-like" evidence="8">
    <location>
        <begin position="9"/>
        <end position="45"/>
    </location>
</feature>
<name>A0A3S1AWU0_ELYCH</name>
<dbReference type="PANTHER" id="PTHR12916:SF4">
    <property type="entry name" value="UNINFLATABLE, ISOFORM C"/>
    <property type="match status" value="1"/>
</dbReference>
<evidence type="ECO:0000256" key="6">
    <source>
        <dbReference type="PROSITE-ProRule" id="PRU00076"/>
    </source>
</evidence>
<dbReference type="PROSITE" id="PS50026">
    <property type="entry name" value="EGF_3"/>
    <property type="match status" value="1"/>
</dbReference>
<dbReference type="InterPro" id="IPR000742">
    <property type="entry name" value="EGF"/>
</dbReference>
<feature type="region of interest" description="Disordered" evidence="7">
    <location>
        <begin position="138"/>
        <end position="182"/>
    </location>
</feature>
<dbReference type="InterPro" id="IPR000152">
    <property type="entry name" value="EGF-type_Asp/Asn_hydroxyl_site"/>
</dbReference>
<keyword evidence="5" id="KW-0325">Glycoprotein</keyword>
<reference evidence="9 10" key="1">
    <citation type="submission" date="2019-01" db="EMBL/GenBank/DDBJ databases">
        <title>A draft genome assembly of the solar-powered sea slug Elysia chlorotica.</title>
        <authorList>
            <person name="Cai H."/>
            <person name="Li Q."/>
            <person name="Fang X."/>
            <person name="Li J."/>
            <person name="Curtis N.E."/>
            <person name="Altenburger A."/>
            <person name="Shibata T."/>
            <person name="Feng M."/>
            <person name="Maeda T."/>
            <person name="Schwartz J.A."/>
            <person name="Shigenobu S."/>
            <person name="Lundholm N."/>
            <person name="Nishiyama T."/>
            <person name="Yang H."/>
            <person name="Hasebe M."/>
            <person name="Li S."/>
            <person name="Pierce S.K."/>
            <person name="Wang J."/>
        </authorList>
    </citation>
    <scope>NUCLEOTIDE SEQUENCE [LARGE SCALE GENOMIC DNA]</scope>
    <source>
        <strain evidence="9">EC2010</strain>
        <tissue evidence="9">Whole organism of an adult</tissue>
    </source>
</reference>
<evidence type="ECO:0000256" key="7">
    <source>
        <dbReference type="SAM" id="MobiDB-lite"/>
    </source>
</evidence>
<evidence type="ECO:0000313" key="10">
    <source>
        <dbReference type="Proteomes" id="UP000271974"/>
    </source>
</evidence>